<feature type="region of interest" description="Disordered" evidence="1">
    <location>
        <begin position="1"/>
        <end position="169"/>
    </location>
</feature>
<reference evidence="3" key="1">
    <citation type="submission" date="2016-11" db="UniProtKB">
        <authorList>
            <consortium name="WormBaseParasite"/>
        </authorList>
    </citation>
    <scope>IDENTIFICATION</scope>
</reference>
<feature type="compositionally biased region" description="Basic and acidic residues" evidence="1">
    <location>
        <begin position="97"/>
        <end position="128"/>
    </location>
</feature>
<accession>A0A1I7SYL1</accession>
<dbReference type="eggNOG" id="ENOG502R20G">
    <property type="taxonomic scope" value="Eukaryota"/>
</dbReference>
<name>A0A1I7SYL1_9PELO</name>
<evidence type="ECO:0000313" key="2">
    <source>
        <dbReference type="Proteomes" id="UP000095282"/>
    </source>
</evidence>
<organism evidence="2 3">
    <name type="scientific">Caenorhabditis tropicalis</name>
    <dbReference type="NCBI Taxonomy" id="1561998"/>
    <lineage>
        <taxon>Eukaryota</taxon>
        <taxon>Metazoa</taxon>
        <taxon>Ecdysozoa</taxon>
        <taxon>Nematoda</taxon>
        <taxon>Chromadorea</taxon>
        <taxon>Rhabditida</taxon>
        <taxon>Rhabditina</taxon>
        <taxon>Rhabditomorpha</taxon>
        <taxon>Rhabditoidea</taxon>
        <taxon>Rhabditidae</taxon>
        <taxon>Peloderinae</taxon>
        <taxon>Caenorhabditis</taxon>
    </lineage>
</organism>
<evidence type="ECO:0000313" key="3">
    <source>
        <dbReference type="WBParaSite" id="Csp11.Scaffold321.g820.t1"/>
    </source>
</evidence>
<protein>
    <submittedName>
        <fullName evidence="3">DNA ligase 1-like</fullName>
    </submittedName>
</protein>
<sequence>MGRSKSKSNSRSISKWRKFFTSGSKQVDPSVEEPQTTAISASPASNNSFSGAPKSRSNSISGVPRRRSTGTREDGTGPLKTMEEPPSIGTGASKSSTLEKKEEKKEIKEEVKKEEIKKESGSKCEEAPSKNAKKKEVKKEEQEASVFEEVQGPAAPAQTGTHGIKNKMR</sequence>
<dbReference type="Proteomes" id="UP000095282">
    <property type="component" value="Unplaced"/>
</dbReference>
<feature type="compositionally biased region" description="Polar residues" evidence="1">
    <location>
        <begin position="21"/>
        <end position="61"/>
    </location>
</feature>
<proteinExistence type="predicted"/>
<evidence type="ECO:0000256" key="1">
    <source>
        <dbReference type="SAM" id="MobiDB-lite"/>
    </source>
</evidence>
<keyword evidence="2" id="KW-1185">Reference proteome</keyword>
<dbReference type="AlphaFoldDB" id="A0A1I7SYL1"/>
<feature type="compositionally biased region" description="Basic residues" evidence="1">
    <location>
        <begin position="1"/>
        <end position="18"/>
    </location>
</feature>
<dbReference type="WBParaSite" id="Csp11.Scaffold321.g820.t1">
    <property type="protein sequence ID" value="Csp11.Scaffold321.g820.t1"/>
    <property type="gene ID" value="Csp11.Scaffold321.g820"/>
</dbReference>
<dbReference type="STRING" id="1561998.A0A1I7SYL1"/>